<accession>A0A0C2V341</accession>
<reference evidence="1 2" key="1">
    <citation type="submission" date="2015-01" db="EMBL/GenBank/DDBJ databases">
        <title>Genome Sequence of Magnetospirillum magnetotacticum Strain MS-1.</title>
        <authorList>
            <person name="Marinov G.K."/>
            <person name="Smalley M.D."/>
            <person name="DeSalvo G."/>
        </authorList>
    </citation>
    <scope>NUCLEOTIDE SEQUENCE [LARGE SCALE GENOMIC DNA]</scope>
    <source>
        <strain evidence="1 2">MS-1</strain>
    </source>
</reference>
<dbReference type="EMBL" id="JXSL01000023">
    <property type="protein sequence ID" value="KIL99511.1"/>
    <property type="molecule type" value="Genomic_DNA"/>
</dbReference>
<dbReference type="Proteomes" id="UP000031971">
    <property type="component" value="Unassembled WGS sequence"/>
</dbReference>
<protein>
    <submittedName>
        <fullName evidence="1">ABC-type amino acid transport/signal transduction systems periplasmic component/domain</fullName>
    </submittedName>
</protein>
<comment type="caution">
    <text evidence="1">The sequence shown here is derived from an EMBL/GenBank/DDBJ whole genome shotgun (WGS) entry which is preliminary data.</text>
</comment>
<gene>
    <name evidence="1" type="ORF">CCC_04027</name>
</gene>
<evidence type="ECO:0000313" key="2">
    <source>
        <dbReference type="Proteomes" id="UP000031971"/>
    </source>
</evidence>
<sequence length="205" mass="22474">MAYTTAKGRLDGALYRVSRSLFAAAGIPWKGASYPAPRLVKGLQDGSFNFSMLVRMPFLDECCLVSSEPVIVQEPRVYFLGGTAPVARKEDLAGHSLIVVNGYTYAGMISYFRDPANRVELEVAENLDSAFRMLAAGRAEYLLSYEANARDSLSYRPIATLDSRVIGRTPVYLVLSKTYPDAAATMARLEKLVKAMNIRALMAGD</sequence>
<keyword evidence="2" id="KW-1185">Reference proteome</keyword>
<dbReference type="SUPFAM" id="SSF53850">
    <property type="entry name" value="Periplasmic binding protein-like II"/>
    <property type="match status" value="1"/>
</dbReference>
<dbReference type="STRING" id="272627.CCC_04027"/>
<dbReference type="Gene3D" id="3.40.190.10">
    <property type="entry name" value="Periplasmic binding protein-like II"/>
    <property type="match status" value="2"/>
</dbReference>
<name>A0A0C2V341_PARME</name>
<organism evidence="1 2">
    <name type="scientific">Paramagnetospirillum magnetotacticum MS-1</name>
    <dbReference type="NCBI Taxonomy" id="272627"/>
    <lineage>
        <taxon>Bacteria</taxon>
        <taxon>Pseudomonadati</taxon>
        <taxon>Pseudomonadota</taxon>
        <taxon>Alphaproteobacteria</taxon>
        <taxon>Rhodospirillales</taxon>
        <taxon>Magnetospirillaceae</taxon>
        <taxon>Paramagnetospirillum</taxon>
    </lineage>
</organism>
<proteinExistence type="predicted"/>
<dbReference type="AlphaFoldDB" id="A0A0C2V341"/>
<evidence type="ECO:0000313" key="1">
    <source>
        <dbReference type="EMBL" id="KIL99511.1"/>
    </source>
</evidence>